<dbReference type="OrthoDB" id="6499973at2759"/>
<dbReference type="Pfam" id="PF07690">
    <property type="entry name" value="MFS_1"/>
    <property type="match status" value="1"/>
</dbReference>
<dbReference type="InterPro" id="IPR050327">
    <property type="entry name" value="Proton-linked_MCT"/>
</dbReference>
<evidence type="ECO:0000256" key="3">
    <source>
        <dbReference type="SAM" id="MobiDB-lite"/>
    </source>
</evidence>
<dbReference type="EMBL" id="MCGN01000009">
    <property type="protein sequence ID" value="ORY93230.1"/>
    <property type="molecule type" value="Genomic_DNA"/>
</dbReference>
<feature type="transmembrane region" description="Helical" evidence="4">
    <location>
        <begin position="312"/>
        <end position="331"/>
    </location>
</feature>
<feature type="compositionally biased region" description="Polar residues" evidence="3">
    <location>
        <begin position="1"/>
        <end position="16"/>
    </location>
</feature>
<evidence type="ECO:0000259" key="5">
    <source>
        <dbReference type="PROSITE" id="PS50850"/>
    </source>
</evidence>
<feature type="transmembrane region" description="Helical" evidence="4">
    <location>
        <begin position="118"/>
        <end position="136"/>
    </location>
</feature>
<feature type="transmembrane region" description="Helical" evidence="4">
    <location>
        <begin position="48"/>
        <end position="72"/>
    </location>
</feature>
<dbReference type="PROSITE" id="PS50850">
    <property type="entry name" value="MFS"/>
    <property type="match status" value="1"/>
</dbReference>
<feature type="transmembrane region" description="Helical" evidence="4">
    <location>
        <begin position="174"/>
        <end position="194"/>
    </location>
</feature>
<dbReference type="GO" id="GO:0016020">
    <property type="term" value="C:membrane"/>
    <property type="evidence" value="ECO:0007669"/>
    <property type="project" value="UniProtKB-SubCell"/>
</dbReference>
<protein>
    <submittedName>
        <fullName evidence="6">Major facilitator superfamily domain-containing protein</fullName>
    </submittedName>
</protein>
<dbReference type="STRING" id="13706.A0A1X2H5I0"/>
<dbReference type="AlphaFoldDB" id="A0A1X2H5I0"/>
<dbReference type="OMA" id="CSANTIV"/>
<evidence type="ECO:0000256" key="1">
    <source>
        <dbReference type="ARBA" id="ARBA00004141"/>
    </source>
</evidence>
<accession>A0A1X2H5I0</accession>
<dbReference type="PANTHER" id="PTHR11360">
    <property type="entry name" value="MONOCARBOXYLATE TRANSPORTER"/>
    <property type="match status" value="1"/>
</dbReference>
<feature type="transmembrane region" description="Helical" evidence="4">
    <location>
        <begin position="249"/>
        <end position="267"/>
    </location>
</feature>
<keyword evidence="4" id="KW-0472">Membrane</keyword>
<evidence type="ECO:0000256" key="2">
    <source>
        <dbReference type="ARBA" id="ARBA00006727"/>
    </source>
</evidence>
<reference evidence="6 7" key="1">
    <citation type="submission" date="2016-07" db="EMBL/GenBank/DDBJ databases">
        <title>Pervasive Adenine N6-methylation of Active Genes in Fungi.</title>
        <authorList>
            <consortium name="DOE Joint Genome Institute"/>
            <person name="Mondo S.J."/>
            <person name="Dannebaum R.O."/>
            <person name="Kuo R.C."/>
            <person name="Labutti K."/>
            <person name="Haridas S."/>
            <person name="Kuo A."/>
            <person name="Salamov A."/>
            <person name="Ahrendt S.R."/>
            <person name="Lipzen A."/>
            <person name="Sullivan W."/>
            <person name="Andreopoulos W.B."/>
            <person name="Clum A."/>
            <person name="Lindquist E."/>
            <person name="Daum C."/>
            <person name="Ramamoorthy G.K."/>
            <person name="Gryganskyi A."/>
            <person name="Culley D."/>
            <person name="Magnuson J.K."/>
            <person name="James T.Y."/>
            <person name="O'Malley M.A."/>
            <person name="Stajich J.E."/>
            <person name="Spatafora J.W."/>
            <person name="Visel A."/>
            <person name="Grigoriev I.V."/>
        </authorList>
    </citation>
    <scope>NUCLEOTIDE SEQUENCE [LARGE SCALE GENOMIC DNA]</scope>
    <source>
        <strain evidence="6 7">NRRL 2496</strain>
    </source>
</reference>
<comment type="caution">
    <text evidence="6">The sequence shown here is derived from an EMBL/GenBank/DDBJ whole genome shotgun (WGS) entry which is preliminary data.</text>
</comment>
<evidence type="ECO:0000313" key="6">
    <source>
        <dbReference type="EMBL" id="ORY93230.1"/>
    </source>
</evidence>
<dbReference type="GO" id="GO:0022857">
    <property type="term" value="F:transmembrane transporter activity"/>
    <property type="evidence" value="ECO:0007669"/>
    <property type="project" value="InterPro"/>
</dbReference>
<feature type="transmembrane region" description="Helical" evidence="4">
    <location>
        <begin position="376"/>
        <end position="395"/>
    </location>
</feature>
<keyword evidence="4" id="KW-1133">Transmembrane helix</keyword>
<feature type="transmembrane region" description="Helical" evidence="4">
    <location>
        <begin position="337"/>
        <end position="364"/>
    </location>
</feature>
<comment type="subcellular location">
    <subcellularLocation>
        <location evidence="1">Membrane</location>
        <topology evidence="1">Multi-pass membrane protein</topology>
    </subcellularLocation>
</comment>
<dbReference type="Gene3D" id="1.20.1250.20">
    <property type="entry name" value="MFS general substrate transporter like domains"/>
    <property type="match status" value="2"/>
</dbReference>
<dbReference type="SUPFAM" id="SSF103473">
    <property type="entry name" value="MFS general substrate transporter"/>
    <property type="match status" value="1"/>
</dbReference>
<comment type="similarity">
    <text evidence="2">Belongs to the major facilitator superfamily. Monocarboxylate porter (TC 2.A.1.13) family.</text>
</comment>
<sequence length="438" mass="47772">MSASEKQQQNDANFISTDHEKSPSSDPESSVSSEKEAYREAPDGGLKAWLVVIGCFCSFFCILGFQICWGVFFDEYNANVYPGEQTKLTWIGGFYFFMGKITGPFYVWMLSKVSDRKMLMVSAILCPVALMLASITNKVWQLYITQGLMVGIGSSLAWYPCMTGPQQWFSKRRGLAVGIALSASGVGGLALSNITQAAIQSLGWRWALRIAGFIHLVLIGVAAIFAYPLNPPAKRVPLLDVSYFKNPQFVVCFLIQLLCGFTFFIPPSYVPTYARSLGLDKWVGTNLNAVMSACMFVGKIALGFCGDYVGRLNMTVICAIVSFIAHFAIWLNATSEAALWAFVVVYGLFGGAYIAVSISIVGQVVGDNNINVGTGWCYFAWSWTGLFGQSIASAISNRTSPPDYRGAIIFNGALFIAGACLALILRVMIGGRKIMRVV</sequence>
<gene>
    <name evidence="6" type="ORF">BCR43DRAFT_526824</name>
</gene>
<evidence type="ECO:0000256" key="4">
    <source>
        <dbReference type="SAM" id="Phobius"/>
    </source>
</evidence>
<evidence type="ECO:0000313" key="7">
    <source>
        <dbReference type="Proteomes" id="UP000242180"/>
    </source>
</evidence>
<dbReference type="InterPro" id="IPR011701">
    <property type="entry name" value="MFS"/>
</dbReference>
<dbReference type="Proteomes" id="UP000242180">
    <property type="component" value="Unassembled WGS sequence"/>
</dbReference>
<keyword evidence="4" id="KW-0812">Transmembrane</keyword>
<feature type="transmembrane region" description="Helical" evidence="4">
    <location>
        <begin position="407"/>
        <end position="429"/>
    </location>
</feature>
<feature type="region of interest" description="Disordered" evidence="3">
    <location>
        <begin position="1"/>
        <end position="34"/>
    </location>
</feature>
<name>A0A1X2H5I0_SYNRA</name>
<feature type="transmembrane region" description="Helical" evidence="4">
    <location>
        <begin position="287"/>
        <end position="305"/>
    </location>
</feature>
<dbReference type="PANTHER" id="PTHR11360:SF284">
    <property type="entry name" value="EG:103B4.3 PROTEIN-RELATED"/>
    <property type="match status" value="1"/>
</dbReference>
<dbReference type="InParanoid" id="A0A1X2H5I0"/>
<feature type="domain" description="Major facilitator superfamily (MFS) profile" evidence="5">
    <location>
        <begin position="50"/>
        <end position="430"/>
    </location>
</feature>
<organism evidence="6 7">
    <name type="scientific">Syncephalastrum racemosum</name>
    <name type="common">Filamentous fungus</name>
    <dbReference type="NCBI Taxonomy" id="13706"/>
    <lineage>
        <taxon>Eukaryota</taxon>
        <taxon>Fungi</taxon>
        <taxon>Fungi incertae sedis</taxon>
        <taxon>Mucoromycota</taxon>
        <taxon>Mucoromycotina</taxon>
        <taxon>Mucoromycetes</taxon>
        <taxon>Mucorales</taxon>
        <taxon>Syncephalastraceae</taxon>
        <taxon>Syncephalastrum</taxon>
    </lineage>
</organism>
<feature type="transmembrane region" description="Helical" evidence="4">
    <location>
        <begin position="206"/>
        <end position="229"/>
    </location>
</feature>
<feature type="transmembrane region" description="Helical" evidence="4">
    <location>
        <begin position="92"/>
        <end position="111"/>
    </location>
</feature>
<dbReference type="InterPro" id="IPR036259">
    <property type="entry name" value="MFS_trans_sf"/>
</dbReference>
<keyword evidence="7" id="KW-1185">Reference proteome</keyword>
<dbReference type="InterPro" id="IPR020846">
    <property type="entry name" value="MFS_dom"/>
</dbReference>
<feature type="transmembrane region" description="Helical" evidence="4">
    <location>
        <begin position="142"/>
        <end position="162"/>
    </location>
</feature>
<proteinExistence type="inferred from homology"/>